<dbReference type="Pfam" id="PF00005">
    <property type="entry name" value="ABC_tran"/>
    <property type="match status" value="1"/>
</dbReference>
<feature type="chain" id="PRO_5020990499" evidence="12">
    <location>
        <begin position="31"/>
        <end position="584"/>
    </location>
</feature>
<dbReference type="InterPro" id="IPR036640">
    <property type="entry name" value="ABC1_TM_sf"/>
</dbReference>
<name>A0A4U3M892_9ACTN</name>
<dbReference type="PROSITE" id="PS00211">
    <property type="entry name" value="ABC_TRANSPORTER_1"/>
    <property type="match status" value="1"/>
</dbReference>
<dbReference type="Pfam" id="PF00664">
    <property type="entry name" value="ABC_membrane"/>
    <property type="match status" value="1"/>
</dbReference>
<keyword evidence="7 15" id="KW-0067">ATP-binding</keyword>
<dbReference type="InterPro" id="IPR017871">
    <property type="entry name" value="ABC_transporter-like_CS"/>
</dbReference>
<evidence type="ECO:0000256" key="4">
    <source>
        <dbReference type="ARBA" id="ARBA00022519"/>
    </source>
</evidence>
<keyword evidence="3" id="KW-1003">Cell membrane</keyword>
<feature type="transmembrane region" description="Helical" evidence="11">
    <location>
        <begin position="134"/>
        <end position="153"/>
    </location>
</feature>
<keyword evidence="5 11" id="KW-0812">Transmembrane</keyword>
<comment type="caution">
    <text evidence="15">The sequence shown here is derived from an EMBL/GenBank/DDBJ whole genome shotgun (WGS) entry which is preliminary data.</text>
</comment>
<dbReference type="InterPro" id="IPR011527">
    <property type="entry name" value="ABC1_TM_dom"/>
</dbReference>
<evidence type="ECO:0000313" key="16">
    <source>
        <dbReference type="Proteomes" id="UP000308705"/>
    </source>
</evidence>
<evidence type="ECO:0000256" key="10">
    <source>
        <dbReference type="ARBA" id="ARBA00023455"/>
    </source>
</evidence>
<evidence type="ECO:0000256" key="6">
    <source>
        <dbReference type="ARBA" id="ARBA00022741"/>
    </source>
</evidence>
<dbReference type="PANTHER" id="PTHR24221">
    <property type="entry name" value="ATP-BINDING CASSETTE SUB-FAMILY B"/>
    <property type="match status" value="1"/>
</dbReference>
<keyword evidence="6" id="KW-0547">Nucleotide-binding</keyword>
<dbReference type="SUPFAM" id="SSF90123">
    <property type="entry name" value="ABC transporter transmembrane region"/>
    <property type="match status" value="1"/>
</dbReference>
<keyword evidence="8 11" id="KW-1133">Transmembrane helix</keyword>
<dbReference type="GO" id="GO:0034040">
    <property type="term" value="F:ATPase-coupled lipid transmembrane transporter activity"/>
    <property type="evidence" value="ECO:0007669"/>
    <property type="project" value="TreeGrafter"/>
</dbReference>
<dbReference type="Gene3D" id="1.20.1560.10">
    <property type="entry name" value="ABC transporter type 1, transmembrane domain"/>
    <property type="match status" value="1"/>
</dbReference>
<evidence type="ECO:0000256" key="2">
    <source>
        <dbReference type="ARBA" id="ARBA00022448"/>
    </source>
</evidence>
<keyword evidence="4" id="KW-0997">Cell inner membrane</keyword>
<dbReference type="EMBL" id="SZQA01000029">
    <property type="protein sequence ID" value="TKK85185.1"/>
    <property type="molecule type" value="Genomic_DNA"/>
</dbReference>
<dbReference type="InterPro" id="IPR027417">
    <property type="entry name" value="P-loop_NTPase"/>
</dbReference>
<evidence type="ECO:0000256" key="8">
    <source>
        <dbReference type="ARBA" id="ARBA00022989"/>
    </source>
</evidence>
<comment type="similarity">
    <text evidence="10">Belongs to the ABC transporter superfamily. Siderophore-Fe(3+) uptake transporter (SIUT) (TC 3.A.1.21) family.</text>
</comment>
<feature type="transmembrane region" description="Helical" evidence="11">
    <location>
        <begin position="159"/>
        <end position="178"/>
    </location>
</feature>
<dbReference type="SUPFAM" id="SSF52540">
    <property type="entry name" value="P-loop containing nucleoside triphosphate hydrolases"/>
    <property type="match status" value="1"/>
</dbReference>
<reference evidence="15 16" key="1">
    <citation type="submission" date="2019-04" db="EMBL/GenBank/DDBJ databases">
        <title>Herbidospora sp. NEAU-GS14.nov., a novel actinomycete isolated from soil.</title>
        <authorList>
            <person name="Han L."/>
        </authorList>
    </citation>
    <scope>NUCLEOTIDE SEQUENCE [LARGE SCALE GENOMIC DNA]</scope>
    <source>
        <strain evidence="15 16">NEAU-GS14</strain>
    </source>
</reference>
<dbReference type="Gene3D" id="3.40.50.300">
    <property type="entry name" value="P-loop containing nucleotide triphosphate hydrolases"/>
    <property type="match status" value="1"/>
</dbReference>
<dbReference type="GO" id="GO:0005886">
    <property type="term" value="C:plasma membrane"/>
    <property type="evidence" value="ECO:0007669"/>
    <property type="project" value="UniProtKB-SubCell"/>
</dbReference>
<keyword evidence="2" id="KW-0813">Transport</keyword>
<feature type="transmembrane region" description="Helical" evidence="11">
    <location>
        <begin position="242"/>
        <end position="265"/>
    </location>
</feature>
<feature type="signal peptide" evidence="12">
    <location>
        <begin position="1"/>
        <end position="30"/>
    </location>
</feature>
<dbReference type="GO" id="GO:0016887">
    <property type="term" value="F:ATP hydrolysis activity"/>
    <property type="evidence" value="ECO:0007669"/>
    <property type="project" value="InterPro"/>
</dbReference>
<dbReference type="InterPro" id="IPR003439">
    <property type="entry name" value="ABC_transporter-like_ATP-bd"/>
</dbReference>
<dbReference type="PANTHER" id="PTHR24221:SF646">
    <property type="entry name" value="HAEMOLYSIN SECRETION ATP-BINDING PROTEIN"/>
    <property type="match status" value="1"/>
</dbReference>
<keyword evidence="9 11" id="KW-0472">Membrane</keyword>
<evidence type="ECO:0000256" key="1">
    <source>
        <dbReference type="ARBA" id="ARBA00004429"/>
    </source>
</evidence>
<dbReference type="InterPro" id="IPR003593">
    <property type="entry name" value="AAA+_ATPase"/>
</dbReference>
<dbReference type="OrthoDB" id="9806127at2"/>
<dbReference type="PROSITE" id="PS50893">
    <property type="entry name" value="ABC_TRANSPORTER_2"/>
    <property type="match status" value="1"/>
</dbReference>
<feature type="domain" description="ABC transporter" evidence="13">
    <location>
        <begin position="339"/>
        <end position="578"/>
    </location>
</feature>
<organism evidence="15 16">
    <name type="scientific">Herbidospora galbida</name>
    <dbReference type="NCBI Taxonomy" id="2575442"/>
    <lineage>
        <taxon>Bacteria</taxon>
        <taxon>Bacillati</taxon>
        <taxon>Actinomycetota</taxon>
        <taxon>Actinomycetes</taxon>
        <taxon>Streptosporangiales</taxon>
        <taxon>Streptosporangiaceae</taxon>
        <taxon>Herbidospora</taxon>
    </lineage>
</organism>
<keyword evidence="16" id="KW-1185">Reference proteome</keyword>
<dbReference type="RefSeq" id="WP_137249749.1">
    <property type="nucleotide sequence ID" value="NZ_SZQA01000029.1"/>
</dbReference>
<dbReference type="FunFam" id="3.40.50.300:FF:000221">
    <property type="entry name" value="Multidrug ABC transporter ATP-binding protein"/>
    <property type="match status" value="1"/>
</dbReference>
<evidence type="ECO:0000256" key="5">
    <source>
        <dbReference type="ARBA" id="ARBA00022692"/>
    </source>
</evidence>
<dbReference type="GO" id="GO:0140359">
    <property type="term" value="F:ABC-type transporter activity"/>
    <property type="evidence" value="ECO:0007669"/>
    <property type="project" value="InterPro"/>
</dbReference>
<keyword evidence="12" id="KW-0732">Signal</keyword>
<feature type="domain" description="ABC transmembrane type-1" evidence="14">
    <location>
        <begin position="19"/>
        <end position="300"/>
    </location>
</feature>
<dbReference type="SMART" id="SM00382">
    <property type="entry name" value="AAA"/>
    <property type="match status" value="1"/>
</dbReference>
<dbReference type="Proteomes" id="UP000308705">
    <property type="component" value="Unassembled WGS sequence"/>
</dbReference>
<dbReference type="PROSITE" id="PS50929">
    <property type="entry name" value="ABC_TM1F"/>
    <property type="match status" value="1"/>
</dbReference>
<dbReference type="InterPro" id="IPR039421">
    <property type="entry name" value="Type_1_exporter"/>
</dbReference>
<dbReference type="AlphaFoldDB" id="A0A4U3M892"/>
<evidence type="ECO:0000256" key="12">
    <source>
        <dbReference type="SAM" id="SignalP"/>
    </source>
</evidence>
<evidence type="ECO:0000313" key="15">
    <source>
        <dbReference type="EMBL" id="TKK85185.1"/>
    </source>
</evidence>
<comment type="subcellular location">
    <subcellularLocation>
        <location evidence="1">Cell inner membrane</location>
        <topology evidence="1">Multi-pass membrane protein</topology>
    </subcellularLocation>
</comment>
<evidence type="ECO:0000256" key="3">
    <source>
        <dbReference type="ARBA" id="ARBA00022475"/>
    </source>
</evidence>
<evidence type="ECO:0000256" key="9">
    <source>
        <dbReference type="ARBA" id="ARBA00023136"/>
    </source>
</evidence>
<protein>
    <submittedName>
        <fullName evidence="15">ABC transporter ATP-binding protein</fullName>
    </submittedName>
</protein>
<evidence type="ECO:0000259" key="13">
    <source>
        <dbReference type="PROSITE" id="PS50893"/>
    </source>
</evidence>
<dbReference type="GO" id="GO:0005524">
    <property type="term" value="F:ATP binding"/>
    <property type="evidence" value="ECO:0007669"/>
    <property type="project" value="UniProtKB-KW"/>
</dbReference>
<sequence length="584" mass="61386">MLVRRRMLKLARGASGPVAATALLSLCATAAGAGQAVALAETIRRALISGAPDPAGVGGPLAVTGLLVVLRCLLLWGRDQAANRTASLVRARLRLRLADRLLDLGPGHTVTRPAGTLRTTIADGVEAIRAYVGFYLPQVVVSLGGPLIVVAVLTWQDPVAGAITGACVVLVPASRPFWRRIMGARSQRHWAAYEDFAARVLDALQGMTTLKALGATGVYGHRLRRDALALYRATMGDLAASSAVYVISAFLLTAGTALSVVVAAIRHSTGQLDAAGLLLVAWLTAEAFRPVLELQNYWHEGFHGLAAGKGVFALLDADAPAPAPVAPVTRGPSNRPPRLVLREVTFAYPGAHPGTGRPALRGVTLEIEPGTTLAVTGRSGSGKSTLVNLLQRYFDPQSGRILADGVDLRDLDRDEVRAMTAVVAQDTYLFHGTVADNLRLARPDADLATLREAARRARILDVVDGLPDGFDTVVGERGARLSGGERQRIAVARALLKDAPVLILDEATSAVDGETEAALREALGELRAGRTTIMIAHRLSSLIDADLVAVLDDGRLVEHGAPADLAGRSGSWSDLVAAQSGVTR</sequence>
<evidence type="ECO:0000259" key="14">
    <source>
        <dbReference type="PROSITE" id="PS50929"/>
    </source>
</evidence>
<gene>
    <name evidence="15" type="ORF">FDA94_26260</name>
</gene>
<evidence type="ECO:0000256" key="11">
    <source>
        <dbReference type="SAM" id="Phobius"/>
    </source>
</evidence>
<feature type="transmembrane region" description="Helical" evidence="11">
    <location>
        <begin position="56"/>
        <end position="76"/>
    </location>
</feature>
<proteinExistence type="inferred from homology"/>
<evidence type="ECO:0000256" key="7">
    <source>
        <dbReference type="ARBA" id="ARBA00022840"/>
    </source>
</evidence>
<accession>A0A4U3M892</accession>